<accession>A0ABS6USA3</accession>
<gene>
    <name evidence="2" type="ORF">I4I81_12880</name>
</gene>
<feature type="domain" description="UspA" evidence="1">
    <location>
        <begin position="6"/>
        <end position="146"/>
    </location>
</feature>
<dbReference type="InterPro" id="IPR006016">
    <property type="entry name" value="UspA"/>
</dbReference>
<dbReference type="Pfam" id="PF00582">
    <property type="entry name" value="Usp"/>
    <property type="match status" value="1"/>
</dbReference>
<dbReference type="PANTHER" id="PTHR31964">
    <property type="entry name" value="ADENINE NUCLEOTIDE ALPHA HYDROLASES-LIKE SUPERFAMILY PROTEIN"/>
    <property type="match status" value="1"/>
</dbReference>
<name>A0ABS6USA3_9PSEU</name>
<sequence>MDEIGTVVVGVDGTRASRPVLEHALHDAARRGSRLRVVAVVPLPEYWVATYGMGVVPPSVEVVAQVQAEAQRMVDEVVAAHGTQLTRVPVSVAAVVGAPSDVLLAESRDADLLVLGHRGRGAVASAVLGSVGLHCVLHARCAVTVVAPEREYPMPDAAPVGVGAATVPA</sequence>
<dbReference type="CDD" id="cd00293">
    <property type="entry name" value="USP-like"/>
    <property type="match status" value="1"/>
</dbReference>
<dbReference type="Proteomes" id="UP000694287">
    <property type="component" value="Unassembled WGS sequence"/>
</dbReference>
<comment type="caution">
    <text evidence="2">The sequence shown here is derived from an EMBL/GenBank/DDBJ whole genome shotgun (WGS) entry which is preliminary data.</text>
</comment>
<keyword evidence="3" id="KW-1185">Reference proteome</keyword>
<proteinExistence type="predicted"/>
<dbReference type="RefSeq" id="WP_218600872.1">
    <property type="nucleotide sequence ID" value="NZ_JADQDJ010000005.1"/>
</dbReference>
<protein>
    <submittedName>
        <fullName evidence="2">Universal stress protein</fullName>
    </submittedName>
</protein>
<dbReference type="PANTHER" id="PTHR31964:SF113">
    <property type="entry name" value="USPA DOMAIN-CONTAINING PROTEIN"/>
    <property type="match status" value="1"/>
</dbReference>
<reference evidence="2 3" key="1">
    <citation type="submission" date="2020-11" db="EMBL/GenBank/DDBJ databases">
        <title>Pseudonocardia abyssalis sp. nov. and Pseudonocardia oceani sp. nov., description and phylogenomic analysis of two novel actinomycetes isolated from the deep Southern Ocean.</title>
        <authorList>
            <person name="Parra J."/>
        </authorList>
    </citation>
    <scope>NUCLEOTIDE SEQUENCE [LARGE SCALE GENOMIC DNA]</scope>
    <source>
        <strain evidence="2 3">KRD-168</strain>
    </source>
</reference>
<organism evidence="2 3">
    <name type="scientific">Pseudonocardia abyssalis</name>
    <dbReference type="NCBI Taxonomy" id="2792008"/>
    <lineage>
        <taxon>Bacteria</taxon>
        <taxon>Bacillati</taxon>
        <taxon>Actinomycetota</taxon>
        <taxon>Actinomycetes</taxon>
        <taxon>Pseudonocardiales</taxon>
        <taxon>Pseudonocardiaceae</taxon>
        <taxon>Pseudonocardia</taxon>
    </lineage>
</organism>
<dbReference type="EMBL" id="JADQDK010000001">
    <property type="protein sequence ID" value="MBW0135142.1"/>
    <property type="molecule type" value="Genomic_DNA"/>
</dbReference>
<evidence type="ECO:0000313" key="3">
    <source>
        <dbReference type="Proteomes" id="UP000694287"/>
    </source>
</evidence>
<evidence type="ECO:0000313" key="2">
    <source>
        <dbReference type="EMBL" id="MBW0135142.1"/>
    </source>
</evidence>
<evidence type="ECO:0000259" key="1">
    <source>
        <dbReference type="Pfam" id="PF00582"/>
    </source>
</evidence>